<dbReference type="RefSeq" id="WP_317794198.1">
    <property type="nucleotide sequence ID" value="NZ_AP028461.1"/>
</dbReference>
<protein>
    <submittedName>
        <fullName evidence="1">Uncharacterized protein</fullName>
    </submittedName>
</protein>
<accession>A0ABW4AW84</accession>
<name>A0ABW4AW84_9ACTN</name>
<dbReference type="EMBL" id="JBHTMK010000079">
    <property type="protein sequence ID" value="MFD1374203.1"/>
    <property type="molecule type" value="Genomic_DNA"/>
</dbReference>
<sequence>MILPGHADSFADEVDVAALTVDGWHLADRPGFWAAHWQEQFIDDPDLLLHTWGVTEEDVTHRLEELYASPVWPVFTVELRDGAALAVVFRNHDDDAGVDYLVLPGGGRPAIEVAGLDGHQRGPAFTWAELAGVAARQPDHIRRAQALLLLAPAFGDDTADTPEARSALSGAMRTLGASGDTSELAALAVSDEVVFWGHVPWAAGVPDLDYAPRNPAGAFALPEAVRQLVAELLVP</sequence>
<evidence type="ECO:0000313" key="2">
    <source>
        <dbReference type="Proteomes" id="UP001597183"/>
    </source>
</evidence>
<keyword evidence="2" id="KW-1185">Reference proteome</keyword>
<organism evidence="1 2">
    <name type="scientific">Actinoplanes sichuanensis</name>
    <dbReference type="NCBI Taxonomy" id="512349"/>
    <lineage>
        <taxon>Bacteria</taxon>
        <taxon>Bacillati</taxon>
        <taxon>Actinomycetota</taxon>
        <taxon>Actinomycetes</taxon>
        <taxon>Micromonosporales</taxon>
        <taxon>Micromonosporaceae</taxon>
        <taxon>Actinoplanes</taxon>
    </lineage>
</organism>
<reference evidence="2" key="1">
    <citation type="journal article" date="2019" name="Int. J. Syst. Evol. Microbiol.">
        <title>The Global Catalogue of Microorganisms (GCM) 10K type strain sequencing project: providing services to taxonomists for standard genome sequencing and annotation.</title>
        <authorList>
            <consortium name="The Broad Institute Genomics Platform"/>
            <consortium name="The Broad Institute Genome Sequencing Center for Infectious Disease"/>
            <person name="Wu L."/>
            <person name="Ma J."/>
        </authorList>
    </citation>
    <scope>NUCLEOTIDE SEQUENCE [LARGE SCALE GENOMIC DNA]</scope>
    <source>
        <strain evidence="2">CCM 7526</strain>
    </source>
</reference>
<proteinExistence type="predicted"/>
<evidence type="ECO:0000313" key="1">
    <source>
        <dbReference type="EMBL" id="MFD1374203.1"/>
    </source>
</evidence>
<dbReference type="Proteomes" id="UP001597183">
    <property type="component" value="Unassembled WGS sequence"/>
</dbReference>
<comment type="caution">
    <text evidence="1">The sequence shown here is derived from an EMBL/GenBank/DDBJ whole genome shotgun (WGS) entry which is preliminary data.</text>
</comment>
<gene>
    <name evidence="1" type="ORF">ACFQ5G_53495</name>
</gene>